<dbReference type="Proteomes" id="UP000095287">
    <property type="component" value="Unplaced"/>
</dbReference>
<organism evidence="1 2">
    <name type="scientific">Steinernema glaseri</name>
    <dbReference type="NCBI Taxonomy" id="37863"/>
    <lineage>
        <taxon>Eukaryota</taxon>
        <taxon>Metazoa</taxon>
        <taxon>Ecdysozoa</taxon>
        <taxon>Nematoda</taxon>
        <taxon>Chromadorea</taxon>
        <taxon>Rhabditida</taxon>
        <taxon>Tylenchina</taxon>
        <taxon>Panagrolaimomorpha</taxon>
        <taxon>Strongyloidoidea</taxon>
        <taxon>Steinernematidae</taxon>
        <taxon>Steinernema</taxon>
    </lineage>
</organism>
<keyword evidence="1" id="KW-1185">Reference proteome</keyword>
<accession>A0A1I8AC46</accession>
<proteinExistence type="predicted"/>
<sequence length="82" mass="9818">MPLYLQFLSQKIYADHTFAMHMFYVVELTSVASVNDSTNRFNWVCLRKCFFKWVVLLQGFSVEKIACESDYLLVEREELRLR</sequence>
<evidence type="ECO:0000313" key="2">
    <source>
        <dbReference type="WBParaSite" id="L893_g3935.t1"/>
    </source>
</evidence>
<name>A0A1I8AC46_9BILA</name>
<reference evidence="2" key="1">
    <citation type="submission" date="2016-11" db="UniProtKB">
        <authorList>
            <consortium name="WormBaseParasite"/>
        </authorList>
    </citation>
    <scope>IDENTIFICATION</scope>
</reference>
<dbReference type="AlphaFoldDB" id="A0A1I8AC46"/>
<evidence type="ECO:0000313" key="1">
    <source>
        <dbReference type="Proteomes" id="UP000095287"/>
    </source>
</evidence>
<protein>
    <submittedName>
        <fullName evidence="2">Ovule protein</fullName>
    </submittedName>
</protein>
<dbReference type="WBParaSite" id="L893_g3935.t1">
    <property type="protein sequence ID" value="L893_g3935.t1"/>
    <property type="gene ID" value="L893_g3935"/>
</dbReference>